<gene>
    <name evidence="1" type="ORF">HGA11_16470</name>
</gene>
<protein>
    <submittedName>
        <fullName evidence="1">Uncharacterized protein</fullName>
    </submittedName>
</protein>
<dbReference type="AlphaFoldDB" id="A0A7X6RWX8"/>
<sequence>MVGTDVVGRLSAVGVGGVVSVGVGNVVDGSDVGAGSVVLVDVVVLV</sequence>
<dbReference type="RefSeq" id="WP_162563208.1">
    <property type="nucleotide sequence ID" value="NZ_HG322952.1"/>
</dbReference>
<proteinExistence type="predicted"/>
<accession>A0A7X6RWX8</accession>
<dbReference type="Proteomes" id="UP000518188">
    <property type="component" value="Unassembled WGS sequence"/>
</dbReference>
<reference evidence="1 2" key="1">
    <citation type="submission" date="2020-04" db="EMBL/GenBank/DDBJ databases">
        <title>MicrobeNet Type strains.</title>
        <authorList>
            <person name="Nicholson A.C."/>
        </authorList>
    </citation>
    <scope>NUCLEOTIDE SEQUENCE [LARGE SCALE GENOMIC DNA]</scope>
    <source>
        <strain evidence="1 2">ATCC 700731</strain>
    </source>
</reference>
<evidence type="ECO:0000313" key="1">
    <source>
        <dbReference type="EMBL" id="NKZ12577.1"/>
    </source>
</evidence>
<organism evidence="1 2">
    <name type="scientific">Mycolicibacterium septicum DSM 44393</name>
    <dbReference type="NCBI Taxonomy" id="1341646"/>
    <lineage>
        <taxon>Bacteria</taxon>
        <taxon>Bacillati</taxon>
        <taxon>Actinomycetota</taxon>
        <taxon>Actinomycetes</taxon>
        <taxon>Mycobacteriales</taxon>
        <taxon>Mycobacteriaceae</taxon>
        <taxon>Mycolicibacterium</taxon>
    </lineage>
</organism>
<evidence type="ECO:0000313" key="2">
    <source>
        <dbReference type="Proteomes" id="UP000518188"/>
    </source>
</evidence>
<name>A0A7X6RWX8_9MYCO</name>
<dbReference type="EMBL" id="JAAXPJ010000006">
    <property type="protein sequence ID" value="NKZ12577.1"/>
    <property type="molecule type" value="Genomic_DNA"/>
</dbReference>
<comment type="caution">
    <text evidence="1">The sequence shown here is derived from an EMBL/GenBank/DDBJ whole genome shotgun (WGS) entry which is preliminary data.</text>
</comment>